<accession>A0A951PAC8</accession>
<dbReference type="InterPro" id="IPR052562">
    <property type="entry name" value="Ketohexokinase-related"/>
</dbReference>
<reference evidence="2" key="2">
    <citation type="journal article" date="2022" name="Microbiol. Resour. Announc.">
        <title>Metagenome Sequencing to Explore Phylogenomics of Terrestrial Cyanobacteria.</title>
        <authorList>
            <person name="Ward R.D."/>
            <person name="Stajich J.E."/>
            <person name="Johansen J.R."/>
            <person name="Huntemann M."/>
            <person name="Clum A."/>
            <person name="Foster B."/>
            <person name="Foster B."/>
            <person name="Roux S."/>
            <person name="Palaniappan K."/>
            <person name="Varghese N."/>
            <person name="Mukherjee S."/>
            <person name="Reddy T.B.K."/>
            <person name="Daum C."/>
            <person name="Copeland A."/>
            <person name="Chen I.A."/>
            <person name="Ivanova N.N."/>
            <person name="Kyrpides N.C."/>
            <person name="Shapiro N."/>
            <person name="Eloe-Fadrosh E.A."/>
            <person name="Pietrasiak N."/>
        </authorList>
    </citation>
    <scope>NUCLEOTIDE SEQUENCE</scope>
    <source>
        <strain evidence="2">GSE-TBD4-15B</strain>
    </source>
</reference>
<comment type="caution">
    <text evidence="2">The sequence shown here is derived from an EMBL/GenBank/DDBJ whole genome shotgun (WGS) entry which is preliminary data.</text>
</comment>
<dbReference type="EMBL" id="JAHHHV010000064">
    <property type="protein sequence ID" value="MBW4465937.1"/>
    <property type="molecule type" value="Genomic_DNA"/>
</dbReference>
<name>A0A951PAC8_9CYAN</name>
<evidence type="ECO:0000259" key="1">
    <source>
        <dbReference type="Pfam" id="PF00294"/>
    </source>
</evidence>
<dbReference type="GO" id="GO:0016301">
    <property type="term" value="F:kinase activity"/>
    <property type="evidence" value="ECO:0007669"/>
    <property type="project" value="UniProtKB-KW"/>
</dbReference>
<dbReference type="SUPFAM" id="SSF53613">
    <property type="entry name" value="Ribokinase-like"/>
    <property type="match status" value="1"/>
</dbReference>
<dbReference type="Gene3D" id="3.40.1190.20">
    <property type="match status" value="1"/>
</dbReference>
<dbReference type="InterPro" id="IPR011611">
    <property type="entry name" value="PfkB_dom"/>
</dbReference>
<dbReference type="InterPro" id="IPR029056">
    <property type="entry name" value="Ribokinase-like"/>
</dbReference>
<organism evidence="2 3">
    <name type="scientific">Pegethrix bostrychoides GSE-TBD4-15B</name>
    <dbReference type="NCBI Taxonomy" id="2839662"/>
    <lineage>
        <taxon>Bacteria</taxon>
        <taxon>Bacillati</taxon>
        <taxon>Cyanobacteriota</taxon>
        <taxon>Cyanophyceae</taxon>
        <taxon>Oculatellales</taxon>
        <taxon>Oculatellaceae</taxon>
        <taxon>Pegethrix</taxon>
    </lineage>
</organism>
<sequence length="302" mass="31803">MSVGLFVGLVTLDLIYLSASLPQVNQKQVALDYSIAAGGPATNAAIAFRFLSGSAHPASANPAEPNIARLMGVIGNHPVGRFVLADLLAQQIEPIDLQPDSPEPPPTSSILVTQATGERAVISINATRIQASPEQIPTAVVQAALQGVQVVLIDGHQMALGLETARQARAASIPVVIDAGSWKPGFEAVLRCADAAICSANFLPPCCQTQTEVLDYLQGLQIPRIAITRGEQPILYRDASRQAELSVPSIQAVDTLGAGDIFHGAFCYFLLHSGFVEALDQAAQVAALACQSFGTRAWMQTD</sequence>
<dbReference type="PANTHER" id="PTHR42774">
    <property type="entry name" value="PHOSPHOTRANSFERASE SYSTEM TRANSPORT PROTEIN"/>
    <property type="match status" value="1"/>
</dbReference>
<keyword evidence="2" id="KW-0808">Transferase</keyword>
<dbReference type="Proteomes" id="UP000707356">
    <property type="component" value="Unassembled WGS sequence"/>
</dbReference>
<keyword evidence="2" id="KW-0418">Kinase</keyword>
<dbReference type="PANTHER" id="PTHR42774:SF3">
    <property type="entry name" value="KETOHEXOKINASE"/>
    <property type="match status" value="1"/>
</dbReference>
<proteinExistence type="predicted"/>
<feature type="domain" description="Carbohydrate kinase PfkB" evidence="1">
    <location>
        <begin position="6"/>
        <end position="298"/>
    </location>
</feature>
<protein>
    <submittedName>
        <fullName evidence="2">Sugar kinase</fullName>
    </submittedName>
</protein>
<evidence type="ECO:0000313" key="2">
    <source>
        <dbReference type="EMBL" id="MBW4465937.1"/>
    </source>
</evidence>
<evidence type="ECO:0000313" key="3">
    <source>
        <dbReference type="Proteomes" id="UP000707356"/>
    </source>
</evidence>
<dbReference type="AlphaFoldDB" id="A0A951PAC8"/>
<dbReference type="Pfam" id="PF00294">
    <property type="entry name" value="PfkB"/>
    <property type="match status" value="1"/>
</dbReference>
<reference evidence="2" key="1">
    <citation type="submission" date="2021-05" db="EMBL/GenBank/DDBJ databases">
        <authorList>
            <person name="Pietrasiak N."/>
            <person name="Ward R."/>
            <person name="Stajich J.E."/>
            <person name="Kurbessoian T."/>
        </authorList>
    </citation>
    <scope>NUCLEOTIDE SEQUENCE</scope>
    <source>
        <strain evidence="2">GSE-TBD4-15B</strain>
    </source>
</reference>
<gene>
    <name evidence="2" type="ORF">KME07_10930</name>
</gene>